<gene>
    <name evidence="3" type="ORF">IWX90DRAFT_152786</name>
</gene>
<keyword evidence="2" id="KW-0732">Signal</keyword>
<dbReference type="EMBL" id="JBBWUH010000003">
    <property type="protein sequence ID" value="KAK8173746.1"/>
    <property type="molecule type" value="Genomic_DNA"/>
</dbReference>
<feature type="compositionally biased region" description="Gly residues" evidence="1">
    <location>
        <begin position="183"/>
        <end position="194"/>
    </location>
</feature>
<evidence type="ECO:0000313" key="4">
    <source>
        <dbReference type="Proteomes" id="UP001456524"/>
    </source>
</evidence>
<dbReference type="Proteomes" id="UP001456524">
    <property type="component" value="Unassembled WGS sequence"/>
</dbReference>
<organism evidence="3 4">
    <name type="scientific">Phyllosticta citrichinensis</name>
    <dbReference type="NCBI Taxonomy" id="1130410"/>
    <lineage>
        <taxon>Eukaryota</taxon>
        <taxon>Fungi</taxon>
        <taxon>Dikarya</taxon>
        <taxon>Ascomycota</taxon>
        <taxon>Pezizomycotina</taxon>
        <taxon>Dothideomycetes</taxon>
        <taxon>Dothideomycetes incertae sedis</taxon>
        <taxon>Botryosphaeriales</taxon>
        <taxon>Phyllostictaceae</taxon>
        <taxon>Phyllosticta</taxon>
    </lineage>
</organism>
<feature type="signal peptide" evidence="2">
    <location>
        <begin position="1"/>
        <end position="41"/>
    </location>
</feature>
<sequence>MFGTTVKLFDLALSAPKTPAMLRLFLTLLLVTFLWTSHASASPPIRPFPTSNNATLKLGLGTYLTPPPTGALGAAATGNNVGGLGSSPTCTTKIFVGGKYGPLNRPECTFYDSYTTMTEYVDCGGCALEKVSFGHGPVVKCGKYVNLPVGTITATRCKEDRGGAAPPTGNPPKPPRVVQRPPAGGGYEGGMGWW</sequence>
<evidence type="ECO:0000313" key="3">
    <source>
        <dbReference type="EMBL" id="KAK8173746.1"/>
    </source>
</evidence>
<feature type="chain" id="PRO_5047128478" evidence="2">
    <location>
        <begin position="42"/>
        <end position="194"/>
    </location>
</feature>
<comment type="caution">
    <text evidence="3">The sequence shown here is derived from an EMBL/GenBank/DDBJ whole genome shotgun (WGS) entry which is preliminary data.</text>
</comment>
<proteinExistence type="predicted"/>
<reference evidence="3 4" key="1">
    <citation type="journal article" date="2022" name="G3 (Bethesda)">
        <title>Enemy or ally: a genomic approach to elucidate the lifestyle of Phyllosticta citrichinaensis.</title>
        <authorList>
            <person name="Buijs V.A."/>
            <person name="Groenewald J.Z."/>
            <person name="Haridas S."/>
            <person name="LaButti K.M."/>
            <person name="Lipzen A."/>
            <person name="Martin F.M."/>
            <person name="Barry K."/>
            <person name="Grigoriev I.V."/>
            <person name="Crous P.W."/>
            <person name="Seidl M.F."/>
        </authorList>
    </citation>
    <scope>NUCLEOTIDE SEQUENCE [LARGE SCALE GENOMIC DNA]</scope>
    <source>
        <strain evidence="3 4">CBS 129764</strain>
    </source>
</reference>
<name>A0ABR1XZY7_9PEZI</name>
<protein>
    <submittedName>
        <fullName evidence="3">Uncharacterized protein</fullName>
    </submittedName>
</protein>
<accession>A0ABR1XZY7</accession>
<keyword evidence="4" id="KW-1185">Reference proteome</keyword>
<evidence type="ECO:0000256" key="1">
    <source>
        <dbReference type="SAM" id="MobiDB-lite"/>
    </source>
</evidence>
<feature type="region of interest" description="Disordered" evidence="1">
    <location>
        <begin position="158"/>
        <end position="194"/>
    </location>
</feature>
<evidence type="ECO:0000256" key="2">
    <source>
        <dbReference type="SAM" id="SignalP"/>
    </source>
</evidence>